<organism evidence="10 11">
    <name type="scientific">Syncephalis pseudoplumigaleata</name>
    <dbReference type="NCBI Taxonomy" id="1712513"/>
    <lineage>
        <taxon>Eukaryota</taxon>
        <taxon>Fungi</taxon>
        <taxon>Fungi incertae sedis</taxon>
        <taxon>Zoopagomycota</taxon>
        <taxon>Zoopagomycotina</taxon>
        <taxon>Zoopagomycetes</taxon>
        <taxon>Zoopagales</taxon>
        <taxon>Piptocephalidaceae</taxon>
        <taxon>Syncephalis</taxon>
    </lineage>
</organism>
<reference evidence="11" key="1">
    <citation type="journal article" date="2018" name="Nat. Microbiol.">
        <title>Leveraging single-cell genomics to expand the fungal tree of life.</title>
        <authorList>
            <person name="Ahrendt S.R."/>
            <person name="Quandt C.A."/>
            <person name="Ciobanu D."/>
            <person name="Clum A."/>
            <person name="Salamov A."/>
            <person name="Andreopoulos B."/>
            <person name="Cheng J.F."/>
            <person name="Woyke T."/>
            <person name="Pelin A."/>
            <person name="Henrissat B."/>
            <person name="Reynolds N.K."/>
            <person name="Benny G.L."/>
            <person name="Smith M.E."/>
            <person name="James T.Y."/>
            <person name="Grigoriev I.V."/>
        </authorList>
    </citation>
    <scope>NUCLEOTIDE SEQUENCE [LARGE SCALE GENOMIC DNA]</scope>
    <source>
        <strain evidence="11">Benny S71-1</strain>
    </source>
</reference>
<accession>A0A4P9Z693</accession>
<dbReference type="EMBL" id="KZ989119">
    <property type="protein sequence ID" value="RKP28095.1"/>
    <property type="molecule type" value="Genomic_DNA"/>
</dbReference>
<comment type="similarity">
    <text evidence="2 9">Belongs to the eIF-2B alpha/beta/delta subunits family.</text>
</comment>
<dbReference type="GO" id="GO:0005829">
    <property type="term" value="C:cytosol"/>
    <property type="evidence" value="ECO:0007669"/>
    <property type="project" value="UniProtKB-SubCell"/>
</dbReference>
<dbReference type="SUPFAM" id="SSF100950">
    <property type="entry name" value="NagB/RpiA/CoA transferase-like"/>
    <property type="match status" value="1"/>
</dbReference>
<dbReference type="InterPro" id="IPR037171">
    <property type="entry name" value="NagB/RpiA_transferase-like"/>
</dbReference>
<gene>
    <name evidence="10" type="ORF">SYNPS1DRAFT_11726</name>
</gene>
<evidence type="ECO:0000256" key="9">
    <source>
        <dbReference type="RuleBase" id="RU003814"/>
    </source>
</evidence>
<dbReference type="GO" id="GO:0005851">
    <property type="term" value="C:eukaryotic translation initiation factor 2B complex"/>
    <property type="evidence" value="ECO:0007669"/>
    <property type="project" value="TreeGrafter"/>
</dbReference>
<evidence type="ECO:0000256" key="8">
    <source>
        <dbReference type="ARBA" id="ARBA00046432"/>
    </source>
</evidence>
<comment type="subunit">
    <text evidence="8">Component of the translation initiation factor 2B (eIF2B) complex which is a heterodecamer of two sets of five different subunits: alpha, beta, gamma, delta and epsilon. Subunits alpha, beta and delta comprise a regulatory subcomplex and subunits epsilon and gamma comprise a catalytic subcomplex. Within the complex, the hexameric regulatory complex resides at the center, with the two heterodimeric catalytic subcomplexes bound on opposite sides.</text>
</comment>
<keyword evidence="11" id="KW-1185">Reference proteome</keyword>
<dbReference type="Proteomes" id="UP000278143">
    <property type="component" value="Unassembled WGS sequence"/>
</dbReference>
<dbReference type="AlphaFoldDB" id="A0A4P9Z693"/>
<dbReference type="InterPro" id="IPR051855">
    <property type="entry name" value="eIF2B_beta_subunit"/>
</dbReference>
<evidence type="ECO:0000256" key="7">
    <source>
        <dbReference type="ARBA" id="ARBA00044228"/>
    </source>
</evidence>
<evidence type="ECO:0000256" key="5">
    <source>
        <dbReference type="ARBA" id="ARBA00022917"/>
    </source>
</evidence>
<keyword evidence="3" id="KW-0963">Cytoplasm</keyword>
<evidence type="ECO:0000256" key="2">
    <source>
        <dbReference type="ARBA" id="ARBA00007251"/>
    </source>
</evidence>
<feature type="non-terminal residue" evidence="10">
    <location>
        <position position="1"/>
    </location>
</feature>
<dbReference type="PANTHER" id="PTHR45859:SF1">
    <property type="entry name" value="TRANSLATION INITIATION FACTOR EIF-2B SUBUNIT BETA"/>
    <property type="match status" value="1"/>
</dbReference>
<dbReference type="Gene3D" id="3.40.50.10470">
    <property type="entry name" value="Translation initiation factor eif-2b, domain 2"/>
    <property type="match status" value="1"/>
</dbReference>
<comment type="subcellular location">
    <subcellularLocation>
        <location evidence="1">Cytoplasm</location>
        <location evidence="1">Cytosol</location>
    </subcellularLocation>
</comment>
<evidence type="ECO:0000313" key="10">
    <source>
        <dbReference type="EMBL" id="RKP28095.1"/>
    </source>
</evidence>
<evidence type="ECO:0000256" key="4">
    <source>
        <dbReference type="ARBA" id="ARBA00022540"/>
    </source>
</evidence>
<proteinExistence type="inferred from homology"/>
<dbReference type="PANTHER" id="PTHR45859">
    <property type="entry name" value="TRANSLATION INITIATION FACTOR EIF-2B SUBUNIT BETA"/>
    <property type="match status" value="1"/>
</dbReference>
<protein>
    <recommendedName>
        <fullName evidence="6">Translation initiation factor eIF2B subunit beta</fullName>
    </recommendedName>
    <alternativeName>
        <fullName evidence="7">eIF2B GDP-GTP exchange factor subunit beta</fullName>
    </alternativeName>
</protein>
<dbReference type="GO" id="GO:0003743">
    <property type="term" value="F:translation initiation factor activity"/>
    <property type="evidence" value="ECO:0007669"/>
    <property type="project" value="UniProtKB-KW"/>
</dbReference>
<dbReference type="OrthoDB" id="269919at2759"/>
<dbReference type="InterPro" id="IPR000649">
    <property type="entry name" value="IF-2B-related"/>
</dbReference>
<name>A0A4P9Z693_9FUNG</name>
<evidence type="ECO:0000313" key="11">
    <source>
        <dbReference type="Proteomes" id="UP000278143"/>
    </source>
</evidence>
<evidence type="ECO:0000256" key="6">
    <source>
        <dbReference type="ARBA" id="ARBA00044122"/>
    </source>
</evidence>
<dbReference type="Pfam" id="PF01008">
    <property type="entry name" value="IF-2B"/>
    <property type="match status" value="1"/>
</dbReference>
<evidence type="ECO:0000256" key="1">
    <source>
        <dbReference type="ARBA" id="ARBA00004514"/>
    </source>
</evidence>
<keyword evidence="5" id="KW-0648">Protein biosynthesis</keyword>
<dbReference type="InterPro" id="IPR042529">
    <property type="entry name" value="IF_2B-like_C"/>
</dbReference>
<keyword evidence="4 10" id="KW-0396">Initiation factor</keyword>
<sequence>LLHRQVVGSWPIALKTALLLRKVVSLSRWSNVHQLLKVVGEVSSQLVAAQPTELVVGNVCRRVMRLIREEYQSALQPETNAPTADTAAGLRLHGAAGATATGFGTPSGHAQQHQYAPSSSMFTLFGNDLATAMRPSMIQAIQEYIDELENVYANVAGQVLDHIHSNEIILTVGKSRTVEQFLRHAAKKRRFQVVVAEGAPSYLGHEQAAALVAAGIETTVIPDAAVFAVMSRMNKVVMGAHGVFANGGLSAVAGSRTVTAAAQHHHVPVVVCCGVFKFSPVVPFDASQYTVYGAPDAILPFEEDQLIKDVQVLQPHYEYVPPEYIDLFITNFGAQSRSFIGQLLVEQYNSEDIEL</sequence>
<dbReference type="GO" id="GO:0005085">
    <property type="term" value="F:guanyl-nucleotide exchange factor activity"/>
    <property type="evidence" value="ECO:0007669"/>
    <property type="project" value="TreeGrafter"/>
</dbReference>
<evidence type="ECO:0000256" key="3">
    <source>
        <dbReference type="ARBA" id="ARBA00022490"/>
    </source>
</evidence>